<evidence type="ECO:0000256" key="6">
    <source>
        <dbReference type="ARBA" id="ARBA00022859"/>
    </source>
</evidence>
<evidence type="ECO:0000256" key="4">
    <source>
        <dbReference type="ARBA" id="ARBA00022771"/>
    </source>
</evidence>
<evidence type="ECO:0000256" key="8">
    <source>
        <dbReference type="SAM" id="MobiDB-lite"/>
    </source>
</evidence>
<evidence type="ECO:0000259" key="10">
    <source>
        <dbReference type="PROSITE" id="PS51981"/>
    </source>
</evidence>
<feature type="compositionally biased region" description="Acidic residues" evidence="8">
    <location>
        <begin position="941"/>
        <end position="962"/>
    </location>
</feature>
<dbReference type="InterPro" id="IPR036855">
    <property type="entry name" value="Znf_CCCH_sf"/>
</dbReference>
<dbReference type="InterPro" id="IPR027417">
    <property type="entry name" value="P-loop_NTPase"/>
</dbReference>
<evidence type="ECO:0000313" key="12">
    <source>
        <dbReference type="Proteomes" id="UP000320762"/>
    </source>
</evidence>
<dbReference type="SUPFAM" id="SSF52540">
    <property type="entry name" value="P-loop containing nucleoside triphosphate hydrolases"/>
    <property type="match status" value="1"/>
</dbReference>
<dbReference type="InterPro" id="IPR047187">
    <property type="entry name" value="SF1_C_Upf1"/>
</dbReference>
<dbReference type="GO" id="GO:0008270">
    <property type="term" value="F:zinc ion binding"/>
    <property type="evidence" value="ECO:0007669"/>
    <property type="project" value="UniProtKB-KW"/>
</dbReference>
<evidence type="ECO:0000313" key="11">
    <source>
        <dbReference type="EMBL" id="TRM69481.1"/>
    </source>
</evidence>
<dbReference type="InterPro" id="IPR041677">
    <property type="entry name" value="DNA2/NAM7_AAA_11"/>
</dbReference>
<dbReference type="Proteomes" id="UP000320762">
    <property type="component" value="Unassembled WGS sequence"/>
</dbReference>
<dbReference type="InterPro" id="IPR045055">
    <property type="entry name" value="DNA2/NAM7-like"/>
</dbReference>
<proteinExistence type="predicted"/>
<dbReference type="Pfam" id="PF13086">
    <property type="entry name" value="AAA_11"/>
    <property type="match status" value="2"/>
</dbReference>
<dbReference type="InterPro" id="IPR000571">
    <property type="entry name" value="Znf_CCCH"/>
</dbReference>
<dbReference type="GO" id="GO:0002376">
    <property type="term" value="P:immune system process"/>
    <property type="evidence" value="ECO:0007669"/>
    <property type="project" value="UniProtKB-KW"/>
</dbReference>
<evidence type="ECO:0000259" key="9">
    <source>
        <dbReference type="PROSITE" id="PS50103"/>
    </source>
</evidence>
<dbReference type="InterPro" id="IPR041679">
    <property type="entry name" value="DNA2/NAM7-like_C"/>
</dbReference>
<keyword evidence="4 7" id="KW-0863">Zinc-finger</keyword>
<dbReference type="PROSITE" id="PS50103">
    <property type="entry name" value="ZF_C3H1"/>
    <property type="match status" value="1"/>
</dbReference>
<sequence length="2283" mass="254990">MRSFSGSRPNSFTPAPSGVCRNFWNTGACTYGSQCHFQHTVTIATESDAIAARAGTDPALTNDDLSKLGVGGIDVLYGTDGTWLSPSQTNQALRRFMYDDYRFSNTSFIYAFVKCLTNVNAHNTLWNVEDRQMFIVDIARVPGNGVLRIGDIVRWPQVTIQSSFANRQLALSFQRGYMPLLRFLASDTVIKSTLHTGVNALYSTLLDNFDAFSTTIDSCMEAFMDARSFRDRYGPADVKPPQGHQVFATLTIILFECLSRFKTAPVEHPTLLPLVRKLERWMETWSSRVSAVPPTFEDDFAKKDAPARNHVLTHIRGKLERLVLVGKREQAKIDAAQKPSDAPAQRVTDAYRDEGLLAALYTSHKGAGHRHDNDHEDIGQIRVAPTHDELLCPQAPFLPANIYDAPHHLPVGTMDRHVDIGFRLLREELTAPIRSSVRHVRTDLLTQGKTQLSGIQEQKGGKYRGANDEFDSVLFNVYTGVHFETLTPDRRGLAVKLGFDTPPGPARKPQAAQRTSFWQTNSGKRLMQGSLVALVWKDGSEVAVHLGIIGSSPKEISDSAQRSATRLSMKVHFFDSNLQFRILNVLKLGDTPPSNVKLLVEAPVMYEAIRPFLETLKTVEPTTIPFGQYIVHYPLGHFDNVVVPPPSYARAPGFRYKLSSLFEEHDTVDLQLDPMDRTSVAACRRELTRSRLDPSQADAVVDALTREVALIQGPPGTGKSYTGVELLRVLLAAKAKPILLIAFTNHALDHLLGSILDAKFTRKIIRLGSRSADERISQYSIETLELVEGQSRLDRASQRYFRELKDIEKDIEQLMHKYLSTEVSSEEKRQHLGLTYPEHDEYLGTPPVWIATIKRQRDADEEDGFMRVHHGAPAGSPDNTLYAYWSEGRDLDYIQRVHEQPEASVEPTIHSITNPSTNRFSILRRQNVQGMMTSSDRDENAQDYDDNGETEDKDDDSTLSEDEDDITDVFHNDWAAGLPTVPDPADRPWDASSVGSVLEDPATPRATTPQALPERLPDDGQTGDASDAPQEDESELSAAPSEIPTTQRTVTELLGDADMWSMSMSERRRLDDFWTTEVRNNRTDDHLDTFTSLQTRHADVLKRFQEGKDESRSNLLQSCDIIGCTTTGAAKLTSLLHGLAPRVMMVEEAGQVLETHVIGSLVPSVEHLILIGDPKQLRPTLNNFALSMDNQRGRELFRFDMSMMERLAKAGFPMSQITVQRRMRPQVSNLVRHRLYPALIDHDCVKNYDNVHGMAKNVFFLTHENPENGGSEEGASKYNAYEVTMIKDLVLYLLRQGCYSQDGDIVVLCMYLGQLVKLRDALSREVVVMIDERDARDIAAHEDVDEEEIAEMTATKQVQVSKQVRLRTVDNFQGEEAKIVILSTVRNAGSVDDVTGSRRSTKIGFLKSENRINVALSRAKEGLYILGNAPQLALRSPMWADVIRQLEQDDCVGEGFPIACHRHPHIITQVSVPGQLRQLAPDGGCLLPCDYRLACGHVCPYKCHSDDPQHLTVHCSQQCLRLCSYGHPCDKECYRDCGDCQFMQHDVELPCGHIKAAVPCYLMNELENVTCDETVEKDLPTCEHSASMPCSWNVEAHACTNPCDGIMGCCGRTCQSRCSDCQTHNNDNRADDGRIARVQHARHPCKKPLFCGHACPLPCSRDHTCTKTCTQPCPQECAHTKCRRRCSDSCASCKEPCTWKCPHQACPVPCGSVCIRLPCNEPCRKQMPCGHTCPSVCGEDCAVQLCLECASHEEKQSVGDMILYRKLDDLDPSEGTLDELIITNPKCGHVFTVETMDGVVHLDDFYEKDGKTDSWVSLKAASGEKPPRPVCPTCRASITAPRYGRATKSAQLDIQEKNVISRMSLQLSRIQDSIEGVSVEAMQNRFAFLVGRITVLRKEKNVKARKTAAKARNSILKQHRETPTPPDALFPANGKLFNISQTSATPWKREVQPLFAIYAEACQVACTRSAHTNAWQASFAYLYQAELDLAAEDPKHAPRRPPEYAMRVARMKVGQTEPLADRRFVVEAIWATLQLRFRMASLALVWLKECCRAGTRVPAEERQEWDTYVRFVLASAEKDTKIAFNIARATGSRKQMTRSTLLGLRAKLEIFRANIELSKTCGAQISQEERNRRADHAAEAGRSARSISAETVRDHAQVLPQDRPSWLRTNFVNAAEIIVGEWEGVEASLRANTFYEAVSLEEQMAIVKAFNFTHTGHWYACPQGHTFVIDDCGGANQVASCPECGATIGGTGHNLTEGNARAEEYEQILRQQGVSQSPWPWGQ</sequence>
<dbReference type="InterPro" id="IPR046439">
    <property type="entry name" value="ZF_RZ_dom"/>
</dbReference>
<dbReference type="STRING" id="97359.A0A550CXH3"/>
<evidence type="ECO:0000256" key="5">
    <source>
        <dbReference type="ARBA" id="ARBA00022833"/>
    </source>
</evidence>
<dbReference type="PANTHER" id="PTHR10887">
    <property type="entry name" value="DNA2/NAM7 HELICASE FAMILY"/>
    <property type="match status" value="1"/>
</dbReference>
<keyword evidence="5 7" id="KW-0862">Zinc</keyword>
<feature type="region of interest" description="Disordered" evidence="8">
    <location>
        <begin position="974"/>
        <end position="1048"/>
    </location>
</feature>
<protein>
    <submittedName>
        <fullName evidence="11">Uncharacterized protein</fullName>
    </submittedName>
</protein>
<reference evidence="11 12" key="1">
    <citation type="journal article" date="2019" name="New Phytol.">
        <title>Comparative genomics reveals unique wood-decay strategies and fruiting body development in the Schizophyllaceae.</title>
        <authorList>
            <person name="Almasi E."/>
            <person name="Sahu N."/>
            <person name="Krizsan K."/>
            <person name="Balint B."/>
            <person name="Kovacs G.M."/>
            <person name="Kiss B."/>
            <person name="Cseklye J."/>
            <person name="Drula E."/>
            <person name="Henrissat B."/>
            <person name="Nagy I."/>
            <person name="Chovatia M."/>
            <person name="Adam C."/>
            <person name="LaButti K."/>
            <person name="Lipzen A."/>
            <person name="Riley R."/>
            <person name="Grigoriev I.V."/>
            <person name="Nagy L.G."/>
        </authorList>
    </citation>
    <scope>NUCLEOTIDE SEQUENCE [LARGE SCALE GENOMIC DNA]</scope>
    <source>
        <strain evidence="11 12">NL-1724</strain>
    </source>
</reference>
<feature type="domain" description="C3H1-type" evidence="9">
    <location>
        <begin position="14"/>
        <end position="42"/>
    </location>
</feature>
<dbReference type="GO" id="GO:0005737">
    <property type="term" value="C:cytoplasm"/>
    <property type="evidence" value="ECO:0007669"/>
    <property type="project" value="UniProtKB-SubCell"/>
</dbReference>
<feature type="zinc finger region" description="C3H1-type" evidence="7">
    <location>
        <begin position="14"/>
        <end position="42"/>
    </location>
</feature>
<comment type="caution">
    <text evidence="11">The sequence shown here is derived from an EMBL/GenBank/DDBJ whole genome shotgun (WGS) entry which is preliminary data.</text>
</comment>
<evidence type="ECO:0000256" key="3">
    <source>
        <dbReference type="ARBA" id="ARBA00022723"/>
    </source>
</evidence>
<dbReference type="Gene3D" id="3.40.50.300">
    <property type="entry name" value="P-loop containing nucleotide triphosphate hydrolases"/>
    <property type="match status" value="3"/>
</dbReference>
<dbReference type="OrthoDB" id="2423195at2759"/>
<keyword evidence="3 7" id="KW-0479">Metal-binding</keyword>
<keyword evidence="6" id="KW-0391">Immunity</keyword>
<feature type="domain" description="RZ-type" evidence="10">
    <location>
        <begin position="2198"/>
        <end position="2271"/>
    </location>
</feature>
<evidence type="ECO:0000256" key="2">
    <source>
        <dbReference type="ARBA" id="ARBA00022490"/>
    </source>
</evidence>
<organism evidence="11 12">
    <name type="scientific">Schizophyllum amplum</name>
    <dbReference type="NCBI Taxonomy" id="97359"/>
    <lineage>
        <taxon>Eukaryota</taxon>
        <taxon>Fungi</taxon>
        <taxon>Dikarya</taxon>
        <taxon>Basidiomycota</taxon>
        <taxon>Agaricomycotina</taxon>
        <taxon>Agaricomycetes</taxon>
        <taxon>Agaricomycetidae</taxon>
        <taxon>Agaricales</taxon>
        <taxon>Schizophyllaceae</taxon>
        <taxon>Schizophyllum</taxon>
    </lineage>
</organism>
<evidence type="ECO:0000256" key="1">
    <source>
        <dbReference type="ARBA" id="ARBA00004496"/>
    </source>
</evidence>
<dbReference type="GO" id="GO:0004386">
    <property type="term" value="F:helicase activity"/>
    <property type="evidence" value="ECO:0007669"/>
    <property type="project" value="InterPro"/>
</dbReference>
<name>A0A550CXH3_9AGAR</name>
<dbReference type="PANTHER" id="PTHR10887:SF341">
    <property type="entry name" value="NFX1-TYPE ZINC FINGER-CONTAINING PROTEIN 1"/>
    <property type="match status" value="1"/>
</dbReference>
<dbReference type="EMBL" id="VDMD01000001">
    <property type="protein sequence ID" value="TRM69481.1"/>
    <property type="molecule type" value="Genomic_DNA"/>
</dbReference>
<keyword evidence="2" id="KW-0963">Cytoplasm</keyword>
<accession>A0A550CXH3</accession>
<dbReference type="Pfam" id="PF13087">
    <property type="entry name" value="AAA_12"/>
    <property type="match status" value="1"/>
</dbReference>
<feature type="region of interest" description="Disordered" evidence="8">
    <location>
        <begin position="931"/>
        <end position="962"/>
    </location>
</feature>
<dbReference type="SUPFAM" id="SSF90229">
    <property type="entry name" value="CCCH zinc finger"/>
    <property type="match status" value="1"/>
</dbReference>
<keyword evidence="12" id="KW-1185">Reference proteome</keyword>
<gene>
    <name evidence="11" type="ORF">BD626DRAFT_12882</name>
</gene>
<dbReference type="GO" id="GO:0031048">
    <property type="term" value="P:regulatory ncRNA-mediated heterochromatin formation"/>
    <property type="evidence" value="ECO:0007669"/>
    <property type="project" value="TreeGrafter"/>
</dbReference>
<dbReference type="Pfam" id="PF20173">
    <property type="entry name" value="ZnF_RZ-type"/>
    <property type="match status" value="1"/>
</dbReference>
<comment type="subcellular location">
    <subcellularLocation>
        <location evidence="1">Cytoplasm</location>
    </subcellularLocation>
</comment>
<dbReference type="CDD" id="cd18808">
    <property type="entry name" value="SF1_C_Upf1"/>
    <property type="match status" value="1"/>
</dbReference>
<dbReference type="PROSITE" id="PS51981">
    <property type="entry name" value="ZF_RZ"/>
    <property type="match status" value="1"/>
</dbReference>
<evidence type="ECO:0000256" key="7">
    <source>
        <dbReference type="PROSITE-ProRule" id="PRU00723"/>
    </source>
</evidence>
<dbReference type="GO" id="GO:0031380">
    <property type="term" value="C:nuclear RNA-directed RNA polymerase complex"/>
    <property type="evidence" value="ECO:0007669"/>
    <property type="project" value="TreeGrafter"/>
</dbReference>